<dbReference type="Pfam" id="PF00296">
    <property type="entry name" value="Bac_luciferase"/>
    <property type="match status" value="1"/>
</dbReference>
<evidence type="ECO:0000256" key="4">
    <source>
        <dbReference type="ARBA" id="ARBA00023033"/>
    </source>
</evidence>
<comment type="similarity">
    <text evidence="5">Belongs to the NtaA/SnaA/DszA monooxygenase family.</text>
</comment>
<evidence type="ECO:0000259" key="6">
    <source>
        <dbReference type="Pfam" id="PF00296"/>
    </source>
</evidence>
<reference evidence="7 8" key="1">
    <citation type="journal article" date="2019" name="Int. J. Syst. Evol. Microbiol.">
        <title>The Global Catalogue of Microorganisms (GCM) 10K type strain sequencing project: providing services to taxonomists for standard genome sequencing and annotation.</title>
        <authorList>
            <consortium name="The Broad Institute Genomics Platform"/>
            <consortium name="The Broad Institute Genome Sequencing Center for Infectious Disease"/>
            <person name="Wu L."/>
            <person name="Ma J."/>
        </authorList>
    </citation>
    <scope>NUCLEOTIDE SEQUENCE [LARGE SCALE GENOMIC DNA]</scope>
    <source>
        <strain evidence="7 8">JCM 11896</strain>
    </source>
</reference>
<dbReference type="SUPFAM" id="SSF51679">
    <property type="entry name" value="Bacterial luciferase-like"/>
    <property type="match status" value="1"/>
</dbReference>
<evidence type="ECO:0000256" key="1">
    <source>
        <dbReference type="ARBA" id="ARBA00022630"/>
    </source>
</evidence>
<dbReference type="PANTHER" id="PTHR30011:SF16">
    <property type="entry name" value="C2H2 FINGER DOMAIN TRANSCRIPTION FACTOR (EUROFUNG)-RELATED"/>
    <property type="match status" value="1"/>
</dbReference>
<dbReference type="GO" id="GO:0004497">
    <property type="term" value="F:monooxygenase activity"/>
    <property type="evidence" value="ECO:0007669"/>
    <property type="project" value="UniProtKB-KW"/>
</dbReference>
<dbReference type="Proteomes" id="UP001501414">
    <property type="component" value="Unassembled WGS sequence"/>
</dbReference>
<organism evidence="7 8">
    <name type="scientific">Pseudonocardia kongjuensis</name>
    <dbReference type="NCBI Taxonomy" id="102227"/>
    <lineage>
        <taxon>Bacteria</taxon>
        <taxon>Bacillati</taxon>
        <taxon>Actinomycetota</taxon>
        <taxon>Actinomycetes</taxon>
        <taxon>Pseudonocardiales</taxon>
        <taxon>Pseudonocardiaceae</taxon>
        <taxon>Pseudonocardia</taxon>
    </lineage>
</organism>
<comment type="caution">
    <text evidence="7">The sequence shown here is derived from an EMBL/GenBank/DDBJ whole genome shotgun (WGS) entry which is preliminary data.</text>
</comment>
<dbReference type="InterPro" id="IPR016215">
    <property type="entry name" value="NTA_MOA"/>
</dbReference>
<dbReference type="Gene3D" id="3.20.20.30">
    <property type="entry name" value="Luciferase-like domain"/>
    <property type="match status" value="1"/>
</dbReference>
<evidence type="ECO:0000256" key="3">
    <source>
        <dbReference type="ARBA" id="ARBA00023002"/>
    </source>
</evidence>
<keyword evidence="3" id="KW-0560">Oxidoreductase</keyword>
<dbReference type="PIRSF" id="PIRSF000337">
    <property type="entry name" value="NTA_MOA"/>
    <property type="match status" value="1"/>
</dbReference>
<sequence length="435" mass="47978">MTPQRFHLGWFMNFSANAAWRGPWGGDTGATWPDGRFHVDFARALERACFDYMMIEDSSMVPDHHGGSLETELHHGLYAPKHDPVGLVATVAAHTSRLGIVATMSTSLYPPYLLARSLATLDHLSAGRVGWNIVTSSEDRAAQNYGRDRLPDHDERYERADEFVDLVERLWGSWEPGAVVMDRETGRYVDHTRVSPIHFDGKWHRSRGPLNTMPMPQGRPVYCQAGGSPRGREFAAAHAETIIASAPGVEAMKAYRDDVRSRMERIGRDPDSCKILFVVAPVLAETDALARELAAWQASDTDRLAEAALAHLSALTENDFSGFDLDGPVPQVTTNGHRSTLADFLRGAADAATLREAAARWTISSLELVGSPDTVADAMCAAMDEVGGDGFLVSGEMSRDVVGRVCDGLVPALQRRGRVRTRYTHERFRDNLMEF</sequence>
<name>A0ABN1XY23_9PSEU</name>
<protein>
    <submittedName>
        <fullName evidence="7">NtaA/DmoA family FMN-dependent monooxygenase</fullName>
    </submittedName>
</protein>
<evidence type="ECO:0000313" key="7">
    <source>
        <dbReference type="EMBL" id="GAA1391323.1"/>
    </source>
</evidence>
<dbReference type="InterPro" id="IPR036661">
    <property type="entry name" value="Luciferase-like_sf"/>
</dbReference>
<proteinExistence type="inferred from homology"/>
<evidence type="ECO:0000256" key="5">
    <source>
        <dbReference type="ARBA" id="ARBA00033748"/>
    </source>
</evidence>
<feature type="domain" description="Luciferase-like" evidence="6">
    <location>
        <begin position="12"/>
        <end position="388"/>
    </location>
</feature>
<keyword evidence="8" id="KW-1185">Reference proteome</keyword>
<keyword evidence="4 7" id="KW-0503">Monooxygenase</keyword>
<keyword evidence="2" id="KW-0288">FMN</keyword>
<dbReference type="NCBIfam" id="TIGR03860">
    <property type="entry name" value="FMN_nitrolo"/>
    <property type="match status" value="1"/>
</dbReference>
<evidence type="ECO:0000313" key="8">
    <source>
        <dbReference type="Proteomes" id="UP001501414"/>
    </source>
</evidence>
<dbReference type="InterPro" id="IPR051260">
    <property type="entry name" value="Diverse_substr_monoxygenases"/>
</dbReference>
<gene>
    <name evidence="7" type="ORF">GCM10009613_33580</name>
</gene>
<evidence type="ECO:0000256" key="2">
    <source>
        <dbReference type="ARBA" id="ARBA00022643"/>
    </source>
</evidence>
<dbReference type="EMBL" id="BAAAJK010000013">
    <property type="protein sequence ID" value="GAA1391323.1"/>
    <property type="molecule type" value="Genomic_DNA"/>
</dbReference>
<dbReference type="PANTHER" id="PTHR30011">
    <property type="entry name" value="ALKANESULFONATE MONOOXYGENASE-RELATED"/>
    <property type="match status" value="1"/>
</dbReference>
<accession>A0ABN1XY23</accession>
<dbReference type="InterPro" id="IPR011251">
    <property type="entry name" value="Luciferase-like_dom"/>
</dbReference>
<dbReference type="RefSeq" id="WP_344023439.1">
    <property type="nucleotide sequence ID" value="NZ_BAAAJK010000013.1"/>
</dbReference>
<keyword evidence="1" id="KW-0285">Flavoprotein</keyword>